<proteinExistence type="predicted"/>
<dbReference type="PANTHER" id="PTHR43581">
    <property type="entry name" value="ATP/GTP PHOSPHATASE"/>
    <property type="match status" value="1"/>
</dbReference>
<evidence type="ECO:0000313" key="4">
    <source>
        <dbReference type="EMBL" id="MDH6181363.1"/>
    </source>
</evidence>
<dbReference type="Pfam" id="PF13304">
    <property type="entry name" value="AAA_21"/>
    <property type="match status" value="1"/>
</dbReference>
<name>A0ABT6KMY7_9MICO</name>
<keyword evidence="5" id="KW-1185">Reference proteome</keyword>
<reference evidence="4 5" key="1">
    <citation type="submission" date="2023-04" db="EMBL/GenBank/DDBJ databases">
        <title>Genome Encyclopedia of Bacteria and Archaea VI: Functional Genomics of Type Strains.</title>
        <authorList>
            <person name="Whitman W."/>
        </authorList>
    </citation>
    <scope>NUCLEOTIDE SEQUENCE [LARGE SCALE GENOMIC DNA]</scope>
    <source>
        <strain evidence="4 5">SG_E_30_P1</strain>
    </source>
</reference>
<dbReference type="Gene3D" id="3.40.50.300">
    <property type="entry name" value="P-loop containing nucleotide triphosphate hydrolases"/>
    <property type="match status" value="2"/>
</dbReference>
<evidence type="ECO:0000313" key="5">
    <source>
        <dbReference type="Proteomes" id="UP001160142"/>
    </source>
</evidence>
<accession>A0ABT6KMY7</accession>
<organism evidence="4 5">
    <name type="scientific">Antiquaquibacter oligotrophicus</name>
    <dbReference type="NCBI Taxonomy" id="2880260"/>
    <lineage>
        <taxon>Bacteria</taxon>
        <taxon>Bacillati</taxon>
        <taxon>Actinomycetota</taxon>
        <taxon>Actinomycetes</taxon>
        <taxon>Micrococcales</taxon>
        <taxon>Microbacteriaceae</taxon>
        <taxon>Antiquaquibacter</taxon>
    </lineage>
</organism>
<evidence type="ECO:0000256" key="1">
    <source>
        <dbReference type="SAM" id="MobiDB-lite"/>
    </source>
</evidence>
<protein>
    <submittedName>
        <fullName evidence="4">ATP-dependent endonuclease of OLD family</fullName>
    </submittedName>
</protein>
<keyword evidence="4" id="KW-0378">Hydrolase</keyword>
<dbReference type="InterPro" id="IPR027417">
    <property type="entry name" value="P-loop_NTPase"/>
</dbReference>
<dbReference type="InterPro" id="IPR034139">
    <property type="entry name" value="TOPRIM_OLD"/>
</dbReference>
<comment type="caution">
    <text evidence="4">The sequence shown here is derived from an EMBL/GenBank/DDBJ whole genome shotgun (WGS) entry which is preliminary data.</text>
</comment>
<dbReference type="InterPro" id="IPR051396">
    <property type="entry name" value="Bact_Antivir_Def_Nuclease"/>
</dbReference>
<evidence type="ECO:0000259" key="3">
    <source>
        <dbReference type="Pfam" id="PF20469"/>
    </source>
</evidence>
<gene>
    <name evidence="4" type="ORF">M2152_001545</name>
</gene>
<dbReference type="PANTHER" id="PTHR43581:SF4">
    <property type="entry name" value="ATP_GTP PHOSPHATASE"/>
    <property type="match status" value="1"/>
</dbReference>
<keyword evidence="4" id="KW-0540">Nuclease</keyword>
<dbReference type="EMBL" id="JARXVQ010000001">
    <property type="protein sequence ID" value="MDH6181363.1"/>
    <property type="molecule type" value="Genomic_DNA"/>
</dbReference>
<dbReference type="Pfam" id="PF20469">
    <property type="entry name" value="OLD-like_TOPRIM"/>
    <property type="match status" value="1"/>
</dbReference>
<keyword evidence="4" id="KW-0255">Endonuclease</keyword>
<feature type="domain" description="OLD protein-like TOPRIM" evidence="3">
    <location>
        <begin position="413"/>
        <end position="486"/>
    </location>
</feature>
<feature type="region of interest" description="Disordered" evidence="1">
    <location>
        <begin position="276"/>
        <end position="300"/>
    </location>
</feature>
<dbReference type="SUPFAM" id="SSF52540">
    <property type="entry name" value="P-loop containing nucleoside triphosphate hydrolases"/>
    <property type="match status" value="2"/>
</dbReference>
<dbReference type="GO" id="GO:0004519">
    <property type="term" value="F:endonuclease activity"/>
    <property type="evidence" value="ECO:0007669"/>
    <property type="project" value="UniProtKB-KW"/>
</dbReference>
<evidence type="ECO:0000259" key="2">
    <source>
        <dbReference type="Pfam" id="PF13304"/>
    </source>
</evidence>
<dbReference type="Proteomes" id="UP001160142">
    <property type="component" value="Unassembled WGS sequence"/>
</dbReference>
<feature type="domain" description="ATPase AAA-type core" evidence="2">
    <location>
        <begin position="310"/>
        <end position="363"/>
    </location>
</feature>
<sequence>MKGRKVHLRGVSVRGFRASATSTIECEFPGRFSVLLGANGAGKTTVSEALYLSHSQVFPRLPRPTSSTLGGADRGVTVRYALERDRSTESDLGIQVRNESGDETPLATAGVWEYRLKRDLGSVGKESIVQHAIQDNIRFLYLPAWRNPIDELGRREARILVEMLRAEQDRQHGHRNLADLRARAGDLLESLAASGLIAAVEDRVGVHLASLSAGVSSQNAFVRGQQVDDAYLARVLQFMLGATADRAAAMPLEVSGLGYVNLLHIAITLAAIPDPSSTPAATRNAEEEESAADGDQSQASLEAELQEDSIFDAAPFHATVLIEEPEAHLHPQLQQSLVRHIRREVERRPELQVILSSHSGEVISSARPEELVVLRREQGRTASRMIAVHPSPKRNRILRMARLHFDANKSAALFADRVALVEGITDAIVLREFGRAWAGGDGWRLSFIHALSIVPIGTKVGSWPVALLSTPGFELSTRVAVLRDSDRRLDQEPIAPGWLAEFDDDRVRMFQSHPTLEPAITPGNETLVAEALTAVGISPPEPVSIQTVSQLFRSKTSSGVAAGRGSRRKGEFALEVADRVRRRVERSRTVAVPTHFEELFDFLYEDLDEVM</sequence>
<dbReference type="InterPro" id="IPR003959">
    <property type="entry name" value="ATPase_AAA_core"/>
</dbReference>